<feature type="transmembrane region" description="Helical" evidence="1">
    <location>
        <begin position="29"/>
        <end position="51"/>
    </location>
</feature>
<feature type="transmembrane region" description="Helical" evidence="1">
    <location>
        <begin position="258"/>
        <end position="275"/>
    </location>
</feature>
<feature type="transmembrane region" description="Helical" evidence="1">
    <location>
        <begin position="72"/>
        <end position="90"/>
    </location>
</feature>
<dbReference type="AlphaFoldDB" id="A0A166JJ05"/>
<organism evidence="3">
    <name type="scientific">Athelia psychrophila</name>
    <dbReference type="NCBI Taxonomy" id="1759441"/>
    <lineage>
        <taxon>Eukaryota</taxon>
        <taxon>Fungi</taxon>
        <taxon>Dikarya</taxon>
        <taxon>Basidiomycota</taxon>
        <taxon>Agaricomycotina</taxon>
        <taxon>Agaricomycetes</taxon>
        <taxon>Agaricomycetidae</taxon>
        <taxon>Atheliales</taxon>
        <taxon>Atheliaceae</taxon>
        <taxon>Athelia</taxon>
    </lineage>
</organism>
<feature type="domain" description="DUF6533" evidence="2">
    <location>
        <begin position="35"/>
        <end position="79"/>
    </location>
</feature>
<dbReference type="EMBL" id="KV417551">
    <property type="protein sequence ID" value="KZP20911.1"/>
    <property type="molecule type" value="Genomic_DNA"/>
</dbReference>
<evidence type="ECO:0000313" key="3">
    <source>
        <dbReference type="EMBL" id="KZP20911.1"/>
    </source>
</evidence>
<dbReference type="InterPro" id="IPR045340">
    <property type="entry name" value="DUF6533"/>
</dbReference>
<feature type="transmembrane region" description="Helical" evidence="1">
    <location>
        <begin position="102"/>
        <end position="122"/>
    </location>
</feature>
<gene>
    <name evidence="3" type="ORF">FIBSPDRAFT_861052</name>
</gene>
<feature type="transmembrane region" description="Helical" evidence="1">
    <location>
        <begin position="134"/>
        <end position="153"/>
    </location>
</feature>
<keyword evidence="1" id="KW-0812">Transmembrane</keyword>
<dbReference type="OrthoDB" id="3038990at2759"/>
<sequence>MKPLDAASSNQLDLVLDLASAPSFLAQEAVAITAYCSVAVFTALVWTWALCVPEEVEIVQRKGLSMTIIAYYLSRLSTLGGCICSTLVNLDLPFHAAQFQTSILPFFWIAQASTGLLFFFRIHAVYTHSKSVRYGFFVIWMLATASPSLMLLYPNVQCHMPHTHCYIWGPITLPANGVVLVNDTLIFIGVSLHAYRNMTLDTSRLSHARRFKLLIQGHGLYKVSRMLLKSGQLYYGVIIGVQMCATITVFLGLYYSQIIFLAYVALASTLACKVFRMVMLCDTIEDPLNTLEIHEMIEVGIKAIE</sequence>
<evidence type="ECO:0000259" key="2">
    <source>
        <dbReference type="Pfam" id="PF20151"/>
    </source>
</evidence>
<keyword evidence="1" id="KW-1133">Transmembrane helix</keyword>
<feature type="transmembrane region" description="Helical" evidence="1">
    <location>
        <begin position="233"/>
        <end position="252"/>
    </location>
</feature>
<name>A0A166JJ05_9AGAM</name>
<feature type="transmembrane region" description="Helical" evidence="1">
    <location>
        <begin position="173"/>
        <end position="195"/>
    </location>
</feature>
<reference evidence="3" key="1">
    <citation type="journal article" date="2016" name="Mol. Biol. Evol.">
        <title>Comparative Genomics of Early-Diverging Mushroom-Forming Fungi Provides Insights into the Origins of Lignocellulose Decay Capabilities.</title>
        <authorList>
            <person name="Nagy L.G."/>
            <person name="Riley R."/>
            <person name="Tritt A."/>
            <person name="Adam C."/>
            <person name="Daum C."/>
            <person name="Floudas D."/>
            <person name="Sun H."/>
            <person name="Yadav J.S."/>
            <person name="Pangilinan J."/>
            <person name="Larsson K.H."/>
            <person name="Matsuura K."/>
            <person name="Barry K."/>
            <person name="Labutti K."/>
            <person name="Kuo R."/>
            <person name="Ohm R.A."/>
            <person name="Bhattacharya S.S."/>
            <person name="Shirouzu T."/>
            <person name="Yoshinaga Y."/>
            <person name="Martin F.M."/>
            <person name="Grigoriev I.V."/>
            <person name="Hibbett D.S."/>
        </authorList>
    </citation>
    <scope>NUCLEOTIDE SEQUENCE [LARGE SCALE GENOMIC DNA]</scope>
    <source>
        <strain evidence="3">CBS 109695</strain>
    </source>
</reference>
<dbReference type="Pfam" id="PF20151">
    <property type="entry name" value="DUF6533"/>
    <property type="match status" value="1"/>
</dbReference>
<proteinExistence type="predicted"/>
<keyword evidence="1" id="KW-0472">Membrane</keyword>
<protein>
    <recommendedName>
        <fullName evidence="2">DUF6533 domain-containing protein</fullName>
    </recommendedName>
</protein>
<evidence type="ECO:0000256" key="1">
    <source>
        <dbReference type="SAM" id="Phobius"/>
    </source>
</evidence>
<accession>A0A166JJ05</accession>